<dbReference type="OrthoDB" id="26679at2759"/>
<evidence type="ECO:0000313" key="3">
    <source>
        <dbReference type="Proteomes" id="UP000604825"/>
    </source>
</evidence>
<accession>A0A811MII0</accession>
<dbReference type="EMBL" id="CAJGYO010000001">
    <property type="protein sequence ID" value="CAD6205308.1"/>
    <property type="molecule type" value="Genomic_DNA"/>
</dbReference>
<dbReference type="InterPro" id="IPR006571">
    <property type="entry name" value="TLDc_dom"/>
</dbReference>
<keyword evidence="3" id="KW-1185">Reference proteome</keyword>
<dbReference type="PROSITE" id="PS51886">
    <property type="entry name" value="TLDC"/>
    <property type="match status" value="1"/>
</dbReference>
<dbReference type="Pfam" id="PF07534">
    <property type="entry name" value="TLD"/>
    <property type="match status" value="1"/>
</dbReference>
<protein>
    <recommendedName>
        <fullName evidence="1">TLDc domain-containing protein</fullName>
    </recommendedName>
</protein>
<evidence type="ECO:0000313" key="2">
    <source>
        <dbReference type="EMBL" id="CAD6205308.1"/>
    </source>
</evidence>
<sequence>MCMGMDSPKAEVRGSCLLRCERTLARVAVAVKLMPTRNARPQRLVVVEVRAHRQQIDEEASKYFPRMLKGYQRSLSLSDFRNWCILLSSMRKFLGNLLMPPDSGRSGFEVPVLHYPENVSTNLLLLNKVYAWHIRGGFSQHEVQEWKLLYRSSLHGQSFNTFLGKVTYFLRLHSGHIGANNVHKLEWRCTDCLIVKDTEGSVYGRFASQPWEWHSDFYGDMKTFLFKLYPQASIFRPTGANKNLQWRAINFSSENIPNGMGFGGQPHHFGLFLSANFDQGHSFTCSTFTSPPLSKIDFYNTEISV</sequence>
<reference evidence="2" key="1">
    <citation type="submission" date="2020-10" db="EMBL/GenBank/DDBJ databases">
        <authorList>
            <person name="Han B."/>
            <person name="Lu T."/>
            <person name="Zhao Q."/>
            <person name="Huang X."/>
            <person name="Zhao Y."/>
        </authorList>
    </citation>
    <scope>NUCLEOTIDE SEQUENCE</scope>
</reference>
<name>A0A811MII0_9POAL</name>
<evidence type="ECO:0000259" key="1">
    <source>
        <dbReference type="PROSITE" id="PS51886"/>
    </source>
</evidence>
<gene>
    <name evidence="2" type="ORF">NCGR_LOCUS3139</name>
</gene>
<dbReference type="PANTHER" id="PTHR23354:SF95">
    <property type="entry name" value="CALCIUM-BINDING EF-HAND FAMILY PROTEIN-RELATED"/>
    <property type="match status" value="1"/>
</dbReference>
<proteinExistence type="predicted"/>
<organism evidence="2 3">
    <name type="scientific">Miscanthus lutarioriparius</name>
    <dbReference type="NCBI Taxonomy" id="422564"/>
    <lineage>
        <taxon>Eukaryota</taxon>
        <taxon>Viridiplantae</taxon>
        <taxon>Streptophyta</taxon>
        <taxon>Embryophyta</taxon>
        <taxon>Tracheophyta</taxon>
        <taxon>Spermatophyta</taxon>
        <taxon>Magnoliopsida</taxon>
        <taxon>Liliopsida</taxon>
        <taxon>Poales</taxon>
        <taxon>Poaceae</taxon>
        <taxon>PACMAD clade</taxon>
        <taxon>Panicoideae</taxon>
        <taxon>Andropogonodae</taxon>
        <taxon>Andropogoneae</taxon>
        <taxon>Saccharinae</taxon>
        <taxon>Miscanthus</taxon>
    </lineage>
</organism>
<feature type="domain" description="TLDc" evidence="1">
    <location>
        <begin position="124"/>
        <end position="305"/>
    </location>
</feature>
<dbReference type="Proteomes" id="UP000604825">
    <property type="component" value="Unassembled WGS sequence"/>
</dbReference>
<dbReference type="PANTHER" id="PTHR23354">
    <property type="entry name" value="NUCLEOLAR PROTEIN 7/ESTROGEN RECEPTOR COACTIVATOR-RELATED"/>
    <property type="match status" value="1"/>
</dbReference>
<dbReference type="SMART" id="SM00584">
    <property type="entry name" value="TLDc"/>
    <property type="match status" value="1"/>
</dbReference>
<dbReference type="AlphaFoldDB" id="A0A811MII0"/>
<comment type="caution">
    <text evidence="2">The sequence shown here is derived from an EMBL/GenBank/DDBJ whole genome shotgun (WGS) entry which is preliminary data.</text>
</comment>